<feature type="region of interest" description="Disordered" evidence="16">
    <location>
        <begin position="712"/>
        <end position="1103"/>
    </location>
</feature>
<dbReference type="CDD" id="cd22585">
    <property type="entry name" value="Rcat_RBR_DEAH12-like"/>
    <property type="match status" value="1"/>
</dbReference>
<evidence type="ECO:0000256" key="5">
    <source>
        <dbReference type="ARBA" id="ARBA00022692"/>
    </source>
</evidence>
<dbReference type="GO" id="GO:0016740">
    <property type="term" value="F:transferase activity"/>
    <property type="evidence" value="ECO:0007669"/>
    <property type="project" value="UniProtKB-KW"/>
</dbReference>
<feature type="repeat" description="Solcar" evidence="14">
    <location>
        <begin position="18"/>
        <end position="106"/>
    </location>
</feature>
<feature type="region of interest" description="Disordered" evidence="16">
    <location>
        <begin position="1116"/>
        <end position="1186"/>
    </location>
</feature>
<keyword evidence="10 15" id="KW-0862">Zinc</keyword>
<feature type="domain" description="RING-type" evidence="19">
    <location>
        <begin position="1919"/>
        <end position="2126"/>
    </location>
</feature>
<dbReference type="PANTHER" id="PTHR45624">
    <property type="entry name" value="MITOCHONDRIAL BASIC AMINO ACIDS TRANSPORTER-RELATED"/>
    <property type="match status" value="1"/>
</dbReference>
<dbReference type="Gene3D" id="1.20.120.1750">
    <property type="match status" value="1"/>
</dbReference>
<evidence type="ECO:0000256" key="12">
    <source>
        <dbReference type="ARBA" id="ARBA00023128"/>
    </source>
</evidence>
<evidence type="ECO:0000256" key="10">
    <source>
        <dbReference type="ARBA" id="ARBA00022833"/>
    </source>
</evidence>
<keyword evidence="13 14" id="KW-0472">Membrane</keyword>
<feature type="compositionally biased region" description="Polar residues" evidence="16">
    <location>
        <begin position="922"/>
        <end position="931"/>
    </location>
</feature>
<evidence type="ECO:0008006" key="22">
    <source>
        <dbReference type="Google" id="ProtNLM"/>
    </source>
</evidence>
<keyword evidence="12" id="KW-0496">Mitochondrion</keyword>
<evidence type="ECO:0000256" key="7">
    <source>
        <dbReference type="ARBA" id="ARBA00022737"/>
    </source>
</evidence>
<keyword evidence="9" id="KW-0833">Ubl conjugation pathway</keyword>
<dbReference type="CDD" id="cd20335">
    <property type="entry name" value="BRcat_RBR"/>
    <property type="match status" value="1"/>
</dbReference>
<evidence type="ECO:0000256" key="2">
    <source>
        <dbReference type="ARBA" id="ARBA00006375"/>
    </source>
</evidence>
<feature type="compositionally biased region" description="Basic and acidic residues" evidence="16">
    <location>
        <begin position="1042"/>
        <end position="1058"/>
    </location>
</feature>
<feature type="domain" description="C3H1-type" evidence="18">
    <location>
        <begin position="1196"/>
        <end position="1218"/>
    </location>
</feature>
<dbReference type="InterPro" id="IPR000571">
    <property type="entry name" value="Znf_CCCH"/>
</dbReference>
<evidence type="ECO:0000256" key="16">
    <source>
        <dbReference type="SAM" id="MobiDB-lite"/>
    </source>
</evidence>
<dbReference type="InterPro" id="IPR013083">
    <property type="entry name" value="Znf_RING/FYVE/PHD"/>
</dbReference>
<dbReference type="EMBL" id="SGPM01000133">
    <property type="protein sequence ID" value="THH29251.1"/>
    <property type="molecule type" value="Genomic_DNA"/>
</dbReference>
<evidence type="ECO:0000256" key="4">
    <source>
        <dbReference type="ARBA" id="ARBA00022679"/>
    </source>
</evidence>
<evidence type="ECO:0000259" key="18">
    <source>
        <dbReference type="PROSITE" id="PS50103"/>
    </source>
</evidence>
<evidence type="ECO:0000313" key="20">
    <source>
        <dbReference type="EMBL" id="THH29251.1"/>
    </source>
</evidence>
<feature type="compositionally biased region" description="Low complexity" evidence="16">
    <location>
        <begin position="712"/>
        <end position="735"/>
    </location>
</feature>
<dbReference type="OrthoDB" id="10009520at2759"/>
<keyword evidence="6 15" id="KW-0479">Metal-binding</keyword>
<dbReference type="Gene3D" id="3.30.70.330">
    <property type="match status" value="1"/>
</dbReference>
<evidence type="ECO:0000256" key="11">
    <source>
        <dbReference type="ARBA" id="ARBA00022989"/>
    </source>
</evidence>
<dbReference type="GO" id="GO:0008270">
    <property type="term" value="F:zinc ion binding"/>
    <property type="evidence" value="ECO:0007669"/>
    <property type="project" value="UniProtKB-KW"/>
</dbReference>
<dbReference type="GO" id="GO:0031966">
    <property type="term" value="C:mitochondrial membrane"/>
    <property type="evidence" value="ECO:0007669"/>
    <property type="project" value="UniProtKB-SubCell"/>
</dbReference>
<dbReference type="PANTHER" id="PTHR45624:SF31">
    <property type="entry name" value="MITOCHONDRIAL ORNITHINE TRANSPORTER 1"/>
    <property type="match status" value="1"/>
</dbReference>
<dbReference type="SUPFAM" id="SSF57850">
    <property type="entry name" value="RING/U-box"/>
    <property type="match status" value="2"/>
</dbReference>
<feature type="region of interest" description="Disordered" evidence="16">
    <location>
        <begin position="1256"/>
        <end position="1373"/>
    </location>
</feature>
<protein>
    <recommendedName>
        <fullName evidence="22">RING-type E3 ubiquitin transferase</fullName>
    </recommendedName>
</protein>
<comment type="caution">
    <text evidence="20">The sequence shown here is derived from an EMBL/GenBank/DDBJ whole genome shotgun (WGS) entry which is preliminary data.</text>
</comment>
<comment type="similarity">
    <text evidence="2">Belongs to the mitochondrial carrier (TC 2.A.29) family.</text>
</comment>
<feature type="compositionally biased region" description="Polar residues" evidence="16">
    <location>
        <begin position="1138"/>
        <end position="1154"/>
    </location>
</feature>
<dbReference type="InterPro" id="IPR050567">
    <property type="entry name" value="Mitochondrial_Carrier"/>
</dbReference>
<dbReference type="SUPFAM" id="SSF103506">
    <property type="entry name" value="Mitochondrial carrier"/>
    <property type="match status" value="1"/>
</dbReference>
<dbReference type="GO" id="GO:0003676">
    <property type="term" value="F:nucleic acid binding"/>
    <property type="evidence" value="ECO:0007669"/>
    <property type="project" value="InterPro"/>
</dbReference>
<feature type="region of interest" description="Disordered" evidence="16">
    <location>
        <begin position="1418"/>
        <end position="1438"/>
    </location>
</feature>
<accession>A0A4S4MVJ4</accession>
<evidence type="ECO:0000256" key="9">
    <source>
        <dbReference type="ARBA" id="ARBA00022786"/>
    </source>
</evidence>
<feature type="repeat" description="Solcar" evidence="14">
    <location>
        <begin position="119"/>
        <end position="229"/>
    </location>
</feature>
<reference evidence="20 21" key="1">
    <citation type="submission" date="2019-02" db="EMBL/GenBank/DDBJ databases">
        <title>Genome sequencing of the rare red list fungi Antrodiella citrinella (Flaviporus citrinellus).</title>
        <authorList>
            <person name="Buettner E."/>
            <person name="Kellner H."/>
        </authorList>
    </citation>
    <scope>NUCLEOTIDE SEQUENCE [LARGE SCALE GENOMIC DNA]</scope>
    <source>
        <strain evidence="20 21">DSM 108506</strain>
    </source>
</reference>
<gene>
    <name evidence="20" type="ORF">EUX98_g4945</name>
</gene>
<dbReference type="Pfam" id="PF15227">
    <property type="entry name" value="zf-C3HC4_4"/>
    <property type="match status" value="1"/>
</dbReference>
<keyword evidence="8 15" id="KW-0863">Zinc-finger</keyword>
<name>A0A4S4MVJ4_9APHY</name>
<keyword evidence="21" id="KW-1185">Reference proteome</keyword>
<feature type="compositionally biased region" description="Basic and acidic residues" evidence="16">
    <location>
        <begin position="951"/>
        <end position="963"/>
    </location>
</feature>
<feature type="compositionally biased region" description="Low complexity" evidence="16">
    <location>
        <begin position="1060"/>
        <end position="1071"/>
    </location>
</feature>
<feature type="domain" description="RING-type" evidence="17">
    <location>
        <begin position="1923"/>
        <end position="1964"/>
    </location>
</feature>
<dbReference type="Pfam" id="PF22191">
    <property type="entry name" value="IBR_1"/>
    <property type="match status" value="1"/>
</dbReference>
<dbReference type="Gene3D" id="3.30.40.10">
    <property type="entry name" value="Zinc/RING finger domain, C3HC4 (zinc finger)"/>
    <property type="match status" value="1"/>
</dbReference>
<dbReference type="PROSITE" id="PS50920">
    <property type="entry name" value="SOLCAR"/>
    <property type="match status" value="2"/>
</dbReference>
<evidence type="ECO:0000313" key="21">
    <source>
        <dbReference type="Proteomes" id="UP000308730"/>
    </source>
</evidence>
<dbReference type="GO" id="GO:0000064">
    <property type="term" value="F:L-ornithine transmembrane transporter activity"/>
    <property type="evidence" value="ECO:0007669"/>
    <property type="project" value="TreeGrafter"/>
</dbReference>
<dbReference type="InterPro" id="IPR044066">
    <property type="entry name" value="TRIAD_supradom"/>
</dbReference>
<feature type="zinc finger region" description="C3H1-type" evidence="15">
    <location>
        <begin position="1196"/>
        <end position="1218"/>
    </location>
</feature>
<keyword evidence="11" id="KW-1133">Transmembrane helix</keyword>
<feature type="compositionally biased region" description="Low complexity" evidence="16">
    <location>
        <begin position="1428"/>
        <end position="1438"/>
    </location>
</feature>
<feature type="compositionally biased region" description="Low complexity" evidence="16">
    <location>
        <begin position="1321"/>
        <end position="1334"/>
    </location>
</feature>
<dbReference type="PROSITE" id="PS50103">
    <property type="entry name" value="ZF_C3H1"/>
    <property type="match status" value="1"/>
</dbReference>
<dbReference type="InterPro" id="IPR018108">
    <property type="entry name" value="MCP_transmembrane"/>
</dbReference>
<proteinExistence type="inferred from homology"/>
<evidence type="ECO:0000256" key="13">
    <source>
        <dbReference type="ARBA" id="ARBA00023136"/>
    </source>
</evidence>
<dbReference type="SMART" id="SM00184">
    <property type="entry name" value="RING"/>
    <property type="match status" value="2"/>
</dbReference>
<dbReference type="CDD" id="cd00590">
    <property type="entry name" value="RRM_SF"/>
    <property type="match status" value="1"/>
</dbReference>
<dbReference type="Gene3D" id="1.50.40.10">
    <property type="entry name" value="Mitochondrial carrier domain"/>
    <property type="match status" value="1"/>
</dbReference>
<dbReference type="InterPro" id="IPR002867">
    <property type="entry name" value="IBR_dom"/>
</dbReference>
<evidence type="ECO:0000256" key="15">
    <source>
        <dbReference type="PROSITE-ProRule" id="PRU00723"/>
    </source>
</evidence>
<evidence type="ECO:0000256" key="8">
    <source>
        <dbReference type="ARBA" id="ARBA00022771"/>
    </source>
</evidence>
<evidence type="ECO:0000256" key="3">
    <source>
        <dbReference type="ARBA" id="ARBA00022448"/>
    </source>
</evidence>
<dbReference type="PROSITE" id="PS51873">
    <property type="entry name" value="TRIAD"/>
    <property type="match status" value="1"/>
</dbReference>
<keyword evidence="5 14" id="KW-0812">Transmembrane</keyword>
<dbReference type="Proteomes" id="UP000308730">
    <property type="component" value="Unassembled WGS sequence"/>
</dbReference>
<dbReference type="InterPro" id="IPR023395">
    <property type="entry name" value="MCP_dom_sf"/>
</dbReference>
<dbReference type="InterPro" id="IPR001841">
    <property type="entry name" value="Znf_RING"/>
</dbReference>
<feature type="compositionally biased region" description="Low complexity" evidence="16">
    <location>
        <begin position="757"/>
        <end position="777"/>
    </location>
</feature>
<comment type="subcellular location">
    <subcellularLocation>
        <location evidence="1">Mitochondrion membrane</location>
        <topology evidence="1">Multi-pass membrane protein</topology>
    </subcellularLocation>
</comment>
<keyword evidence="4" id="KW-0808">Transferase</keyword>
<sequence length="2126" mass="227700">MEAPPDALAAGPSTSVTIRAAKDIAFGSVAGMTAKVFEHPFDLTKVRLQSQVLDATARFSGPIDCLKQTWKKEGIRGLYRGLPAPIVGAMTENAALFLSYNELQNALRWVGGIPLSRELSLGQLAVAAAGAGAITSFFLTPIELVKCKMQVQMLMTPALALGTTTAGPVAATFTSPSSFQKLPGPISVLTSVVRTTGFRGLWLGHIGTLIRETGGGAAWFCSKEAVARLLLARRHASAKHGEPKPELKVWESAVSGACAGVSYNLALFPADTVKSAMQTEAELRPRAAGEPDHKISTSRPFAHIASNPPQMSIAAEHRRFNGPHASSMGHFPPPPYERDPRTLVPYNSIAPAGQTCVTNAQWNTYSAPPRPQVQFGQNAPVESPAQQHNVTHYHPTPPTYFHYPQPTHVIPGQFESAPMARNQFPQFKGENNGVMAPNYPHPSAQELGPANAEALVEVRYEMPVSLNRDSYAFHSHNVLTPPSALPQTSRTLDGNAPIHTSTLSTLSPFPQQIRKTSPAIQHSSPAPLSSVSVDAQLAFLQTVAQQESPPTLRYSPATGIESIENPQPYVVDDPSSVAVAPVSTPQIDDLVVGPPAPISGSIAQGNTILAPPACSTVEATVATAEEVPTSIPASCVALPHLPTTETLVPPSPPVEAATVSSSDCETQAMAKKAEPAPIVMYQITPVEPVPSVVVPPSATIPAVIAPSAVTPVTAPSPTSTPATVPATVPSPVTSPGKASSKGAGTVQSKAEKKVDLTAKAQSATATASVSTVKTPSTNKGKTQPKVEKRVEVISQVQPQKAPSVAKTDVTASLPSVAKVSPTDKGKAGKKTPPQKGSPVSKADVLPPVASAAKASGKAQVSTGKSVGAEAKAVAKRDTPSPSTTKAPGKARSDTGKSLPAKVQSQKSIPVAKADVSLAPTPAETTTVTSSGGKDAISPTIKASKAAPQTLIKDDSSEAPETKGKTQSKAKKVEPTARTPTPTTPSVSSATAPSPAPTKASSDKGKSQSKAAKKTPDVKAPQTTDIAIKAVASSPSAIPKASSSDKGKARSKDGKDLDATVKVVVKVDVSSSPATAKVSGEGKKQTKAANITEGASKVSPQKVSTVDKVIAPAEVKASVPVQPPARGSTSPKVKDQTEMSRGSSATQCDSKTSGSEVGEPIVSNYKPDSLVPGRPGTSTTAMPPKKRDLTEEQLDRICRNHLHGFCFHGDFCHRKHVPRRLWYEYYDREALCPDGIEKCHLKRCRFKRFQDDLSHDASAEEAKENHTTTEVQLQSSETSSTTSLYSAETSNVERLPTEDASGLNDSRTKSRPRKKLMKTTSEESVVSASTSGKSSPVPPEGPTRRSDDTTTGSDNQGSDEQMRKDSGKKRMTDRPFFVFTTQTKSHSDLDRLVDKLHNSAVRSSSVDLGKLDTIIPSVPPGLGLEPQASSTSPQQQPRPVTVTVIDAIRVTFGPGFEVQLLQTGFESRQITMKGIPATVTVDAVKKVLLQFGEVTVQIPDQKADKTMRVKANFTNHVDAGSAVAALDGSDVLGGRMDVQLVSTSPGKAIVQDGDVCLEFPSPSKIAYAGYTNHEQANAAIALAFEAAMYGEIYEGLPNLGPVNVRFQGLDPNAQCSDVEKFGEPEGVMLGDYNYRRLETALEKLYDKLESFGDLETLDVLPPPYPRGIVRAWAHFGNPRTAERVCEEMHFRTQRFIGFTRLSAHLQRTSLYSLPANVFDALMFDIRYLRYCATMNQQRCNVIIMDRRRLGIPLVKVKLVAEDLTVLGRLKHSFELLLKGDLVVQDGSAVWDPFFTSWGGLAFLNELQGTRGVLINRDVLRRRLSLFGPVGWRVKTRRAIMQKVEEMRSRPYKVFSLVGRVVGLFMSADLAKLQEELGAENIKINLKNKTLTVHGNEDAFAVARLAISSAQRRHPSERKLVERACPVCLDEVTSPVSLECGHAWCRSCLSDYIMASVDTRVFPLTCLGDEARCTQRISLDVAKGVLSSSQVASIFHSSFLAYVHAHASEFHHCPTPDCDQIYRKAAKGTILRCPSCLVRICTDCDKEHHEGTCRYSESEDMKMFEEWTKDHDVKKCPVCKAPIERSAGCNHMTCTRCKTHICWVCVATFTDGDEVYDHMHATHGGIGL</sequence>
<evidence type="ECO:0000256" key="1">
    <source>
        <dbReference type="ARBA" id="ARBA00004225"/>
    </source>
</evidence>
<evidence type="ECO:0000259" key="17">
    <source>
        <dbReference type="PROSITE" id="PS50089"/>
    </source>
</evidence>
<evidence type="ECO:0000256" key="6">
    <source>
        <dbReference type="ARBA" id="ARBA00022723"/>
    </source>
</evidence>
<organism evidence="20 21">
    <name type="scientific">Antrodiella citrinella</name>
    <dbReference type="NCBI Taxonomy" id="2447956"/>
    <lineage>
        <taxon>Eukaryota</taxon>
        <taxon>Fungi</taxon>
        <taxon>Dikarya</taxon>
        <taxon>Basidiomycota</taxon>
        <taxon>Agaricomycotina</taxon>
        <taxon>Agaricomycetes</taxon>
        <taxon>Polyporales</taxon>
        <taxon>Steccherinaceae</taxon>
        <taxon>Antrodiella</taxon>
    </lineage>
</organism>
<feature type="compositionally biased region" description="Low complexity" evidence="16">
    <location>
        <begin position="1267"/>
        <end position="1289"/>
    </location>
</feature>
<dbReference type="Pfam" id="PF01485">
    <property type="entry name" value="IBR"/>
    <property type="match status" value="1"/>
</dbReference>
<dbReference type="InterPro" id="IPR012677">
    <property type="entry name" value="Nucleotide-bd_a/b_plait_sf"/>
</dbReference>
<evidence type="ECO:0000256" key="14">
    <source>
        <dbReference type="PROSITE-ProRule" id="PRU00282"/>
    </source>
</evidence>
<evidence type="ECO:0000259" key="19">
    <source>
        <dbReference type="PROSITE" id="PS51873"/>
    </source>
</evidence>
<dbReference type="Pfam" id="PF00153">
    <property type="entry name" value="Mito_carr"/>
    <property type="match status" value="2"/>
</dbReference>
<dbReference type="PROSITE" id="PS50089">
    <property type="entry name" value="ZF_RING_2"/>
    <property type="match status" value="1"/>
</dbReference>
<dbReference type="InterPro" id="IPR035979">
    <property type="entry name" value="RBD_domain_sf"/>
</dbReference>
<feature type="compositionally biased region" description="Low complexity" evidence="16">
    <location>
        <begin position="1025"/>
        <end position="1041"/>
    </location>
</feature>
<feature type="compositionally biased region" description="Basic and acidic residues" evidence="16">
    <location>
        <begin position="1359"/>
        <end position="1372"/>
    </location>
</feature>
<dbReference type="SUPFAM" id="SSF54928">
    <property type="entry name" value="RNA-binding domain, RBD"/>
    <property type="match status" value="1"/>
</dbReference>
<feature type="compositionally biased region" description="Basic and acidic residues" evidence="16">
    <location>
        <begin position="1256"/>
        <end position="1266"/>
    </location>
</feature>
<dbReference type="GO" id="GO:1990575">
    <property type="term" value="P:mitochondrial L-ornithine transmembrane transport"/>
    <property type="evidence" value="ECO:0007669"/>
    <property type="project" value="TreeGrafter"/>
</dbReference>
<feature type="compositionally biased region" description="Low complexity" evidence="16">
    <location>
        <begin position="975"/>
        <end position="999"/>
    </location>
</feature>
<dbReference type="PROSITE" id="PS00028">
    <property type="entry name" value="ZINC_FINGER_C2H2_1"/>
    <property type="match status" value="1"/>
</dbReference>
<keyword evidence="7" id="KW-0677">Repeat</keyword>
<dbReference type="InterPro" id="IPR013087">
    <property type="entry name" value="Znf_C2H2_type"/>
</dbReference>
<keyword evidence="3" id="KW-0813">Transport</keyword>